<keyword evidence="1" id="KW-0472">Membrane</keyword>
<reference evidence="2" key="1">
    <citation type="submission" date="2024-07" db="EMBL/GenBank/DDBJ databases">
        <authorList>
            <person name="Li X.-J."/>
            <person name="Wang X."/>
        </authorList>
    </citation>
    <scope>NUCLEOTIDE SEQUENCE</scope>
    <source>
        <strain evidence="2">HSP-334</strain>
    </source>
</reference>
<feature type="transmembrane region" description="Helical" evidence="1">
    <location>
        <begin position="12"/>
        <end position="41"/>
    </location>
</feature>
<proteinExistence type="predicted"/>
<accession>A0AB39VH96</accession>
<gene>
    <name evidence="2" type="ORF">AB8B22_03305</name>
</gene>
<name>A0AB39VH96_9FUSO</name>
<sequence>MGELFWAMATAVFAILEIIIPGLVTIWLSLAALVLTGLSFFMRNPVVEVFIFSALSVIFVIFTRPVLKNYIEKNKRTNFNSKMIGNEIKIEEVLNLTSSKKEYEVKFKGILWKGISEDVLKKDEIAKIKGFVGNKIILEKMKKEM</sequence>
<dbReference type="Gene3D" id="2.40.50.140">
    <property type="entry name" value="Nucleic acid-binding proteins"/>
    <property type="match status" value="1"/>
</dbReference>
<dbReference type="InterPro" id="IPR012340">
    <property type="entry name" value="NA-bd_OB-fold"/>
</dbReference>
<organism evidence="2">
    <name type="scientific">Leptotrichia rugosa</name>
    <dbReference type="NCBI Taxonomy" id="3239302"/>
    <lineage>
        <taxon>Bacteria</taxon>
        <taxon>Fusobacteriati</taxon>
        <taxon>Fusobacteriota</taxon>
        <taxon>Fusobacteriia</taxon>
        <taxon>Fusobacteriales</taxon>
        <taxon>Leptotrichiaceae</taxon>
        <taxon>Leptotrichia</taxon>
    </lineage>
</organism>
<keyword evidence="1" id="KW-1133">Transmembrane helix</keyword>
<dbReference type="PANTHER" id="PTHR33507">
    <property type="entry name" value="INNER MEMBRANE PROTEIN YBBJ"/>
    <property type="match status" value="1"/>
</dbReference>
<dbReference type="AlphaFoldDB" id="A0AB39VH96"/>
<dbReference type="EMBL" id="CP165644">
    <property type="protein sequence ID" value="XDU67459.1"/>
    <property type="molecule type" value="Genomic_DNA"/>
</dbReference>
<dbReference type="InterPro" id="IPR052165">
    <property type="entry name" value="Membrane_assoc_protease"/>
</dbReference>
<dbReference type="KEGG" id="lrug:AB8B22_03305"/>
<dbReference type="RefSeq" id="WP_094079030.1">
    <property type="nucleotide sequence ID" value="NZ_CP165644.1"/>
</dbReference>
<feature type="transmembrane region" description="Helical" evidence="1">
    <location>
        <begin position="47"/>
        <end position="67"/>
    </location>
</feature>
<evidence type="ECO:0000256" key="1">
    <source>
        <dbReference type="SAM" id="Phobius"/>
    </source>
</evidence>
<protein>
    <submittedName>
        <fullName evidence="2">NfeD family protein</fullName>
    </submittedName>
</protein>
<keyword evidence="1" id="KW-0812">Transmembrane</keyword>
<evidence type="ECO:0000313" key="2">
    <source>
        <dbReference type="EMBL" id="XDU67459.1"/>
    </source>
</evidence>